<gene>
    <name evidence="1" type="ORF">LX83_002561</name>
</gene>
<evidence type="ECO:0000313" key="2">
    <source>
        <dbReference type="Proteomes" id="UP001206128"/>
    </source>
</evidence>
<sequence>MKCGFVFARAHGIGNAYEWYETLKLEEVDARTWSTEELARRLRPWTLDLLRERKCGDGKYLGFLVELYEDNQFDTGIALAEEEVIWFYESEYLPVGSAA</sequence>
<dbReference type="EMBL" id="JAMTCK010000005">
    <property type="protein sequence ID" value="MCP2165703.1"/>
    <property type="molecule type" value="Genomic_DNA"/>
</dbReference>
<dbReference type="AlphaFoldDB" id="A0AAE3GGI3"/>
<reference evidence="1" key="1">
    <citation type="submission" date="2022-06" db="EMBL/GenBank/DDBJ databases">
        <title>Genomic Encyclopedia of Archaeal and Bacterial Type Strains, Phase II (KMG-II): from individual species to whole genera.</title>
        <authorList>
            <person name="Goeker M."/>
        </authorList>
    </citation>
    <scope>NUCLEOTIDE SEQUENCE</scope>
    <source>
        <strain evidence="1">DSM 43935</strain>
    </source>
</reference>
<organism evidence="1 2">
    <name type="scientific">Goodfellowiella coeruleoviolacea</name>
    <dbReference type="NCBI Taxonomy" id="334858"/>
    <lineage>
        <taxon>Bacteria</taxon>
        <taxon>Bacillati</taxon>
        <taxon>Actinomycetota</taxon>
        <taxon>Actinomycetes</taxon>
        <taxon>Pseudonocardiales</taxon>
        <taxon>Pseudonocardiaceae</taxon>
        <taxon>Goodfellowiella</taxon>
    </lineage>
</organism>
<name>A0AAE3GGI3_9PSEU</name>
<keyword evidence="2" id="KW-1185">Reference proteome</keyword>
<comment type="caution">
    <text evidence="1">The sequence shown here is derived from an EMBL/GenBank/DDBJ whole genome shotgun (WGS) entry which is preliminary data.</text>
</comment>
<evidence type="ECO:0000313" key="1">
    <source>
        <dbReference type="EMBL" id="MCP2165703.1"/>
    </source>
</evidence>
<protein>
    <submittedName>
        <fullName evidence="1">Uncharacterized protein</fullName>
    </submittedName>
</protein>
<dbReference type="Proteomes" id="UP001206128">
    <property type="component" value="Unassembled WGS sequence"/>
</dbReference>
<accession>A0AAE3GGI3</accession>
<proteinExistence type="predicted"/>